<sequence>VFQGQVEPRKNVRQCWIQMLATSLSVLRCVINDIMDVDIALTYILTNVSVYTNVLHRRACQCSNLNSKE</sequence>
<name>A0AA86W638_9FABA</name>
<dbReference type="EMBL" id="OY731408">
    <property type="protein sequence ID" value="CAJ1978636.1"/>
    <property type="molecule type" value="Genomic_DNA"/>
</dbReference>
<reference evidence="1" key="1">
    <citation type="submission" date="2023-10" db="EMBL/GenBank/DDBJ databases">
        <authorList>
            <person name="Domelevo Entfellner J.-B."/>
        </authorList>
    </citation>
    <scope>NUCLEOTIDE SEQUENCE</scope>
</reference>
<proteinExistence type="predicted"/>
<organism evidence="1 2">
    <name type="scientific">Sphenostylis stenocarpa</name>
    <dbReference type="NCBI Taxonomy" id="92480"/>
    <lineage>
        <taxon>Eukaryota</taxon>
        <taxon>Viridiplantae</taxon>
        <taxon>Streptophyta</taxon>
        <taxon>Embryophyta</taxon>
        <taxon>Tracheophyta</taxon>
        <taxon>Spermatophyta</taxon>
        <taxon>Magnoliopsida</taxon>
        <taxon>eudicotyledons</taxon>
        <taxon>Gunneridae</taxon>
        <taxon>Pentapetalae</taxon>
        <taxon>rosids</taxon>
        <taxon>fabids</taxon>
        <taxon>Fabales</taxon>
        <taxon>Fabaceae</taxon>
        <taxon>Papilionoideae</taxon>
        <taxon>50 kb inversion clade</taxon>
        <taxon>NPAAA clade</taxon>
        <taxon>indigoferoid/millettioid clade</taxon>
        <taxon>Phaseoleae</taxon>
        <taxon>Sphenostylis</taxon>
    </lineage>
</organism>
<dbReference type="Gramene" id="rna-AYBTSS11_LOCUS30832">
    <property type="protein sequence ID" value="CAJ1978636.1"/>
    <property type="gene ID" value="gene-AYBTSS11_LOCUS30832"/>
</dbReference>
<dbReference type="AlphaFoldDB" id="A0AA86W638"/>
<protein>
    <submittedName>
        <fullName evidence="1">Uncharacterized protein</fullName>
    </submittedName>
</protein>
<gene>
    <name evidence="1" type="ORF">AYBTSS11_LOCUS30832</name>
</gene>
<accession>A0AA86W638</accession>
<evidence type="ECO:0000313" key="2">
    <source>
        <dbReference type="Proteomes" id="UP001189624"/>
    </source>
</evidence>
<dbReference type="Proteomes" id="UP001189624">
    <property type="component" value="Chromosome 11"/>
</dbReference>
<evidence type="ECO:0000313" key="1">
    <source>
        <dbReference type="EMBL" id="CAJ1978636.1"/>
    </source>
</evidence>
<keyword evidence="2" id="KW-1185">Reference proteome</keyword>
<feature type="non-terminal residue" evidence="1">
    <location>
        <position position="1"/>
    </location>
</feature>